<reference evidence="1 2" key="1">
    <citation type="journal article" date="2019" name="Commun. Biol.">
        <title>The bagworm genome reveals a unique fibroin gene that provides high tensile strength.</title>
        <authorList>
            <person name="Kono N."/>
            <person name="Nakamura H."/>
            <person name="Ohtoshi R."/>
            <person name="Tomita M."/>
            <person name="Numata K."/>
            <person name="Arakawa K."/>
        </authorList>
    </citation>
    <scope>NUCLEOTIDE SEQUENCE [LARGE SCALE GENOMIC DNA]</scope>
</reference>
<name>A0A4C1SDY4_EUMVA</name>
<protein>
    <submittedName>
        <fullName evidence="1">Uncharacterized protein</fullName>
    </submittedName>
</protein>
<accession>A0A4C1SDY4</accession>
<sequence>MQLAVRARLEAAAPLMNKEYPSVTKRHLSESLFANKRQRFVTSKGLTTKVCPWSPDLVSSITRMGSESVLLREIIRARRTAPHLLLYQHYGYGMESLMPHGYHSEYAAFSCFIQIILLSVARPCDRSSSMVCGSDPTAQSSSPSNP</sequence>
<keyword evidence="2" id="KW-1185">Reference proteome</keyword>
<comment type="caution">
    <text evidence="1">The sequence shown here is derived from an EMBL/GenBank/DDBJ whole genome shotgun (WGS) entry which is preliminary data.</text>
</comment>
<evidence type="ECO:0000313" key="2">
    <source>
        <dbReference type="Proteomes" id="UP000299102"/>
    </source>
</evidence>
<gene>
    <name evidence="1" type="ORF">EVAR_952_1</name>
</gene>
<evidence type="ECO:0000313" key="1">
    <source>
        <dbReference type="EMBL" id="GBP00393.1"/>
    </source>
</evidence>
<dbReference type="AlphaFoldDB" id="A0A4C1SDY4"/>
<dbReference type="EMBL" id="BGZK01000005">
    <property type="protein sequence ID" value="GBP00393.1"/>
    <property type="molecule type" value="Genomic_DNA"/>
</dbReference>
<proteinExistence type="predicted"/>
<organism evidence="1 2">
    <name type="scientific">Eumeta variegata</name>
    <name type="common">Bagworm moth</name>
    <name type="synonym">Eumeta japonica</name>
    <dbReference type="NCBI Taxonomy" id="151549"/>
    <lineage>
        <taxon>Eukaryota</taxon>
        <taxon>Metazoa</taxon>
        <taxon>Ecdysozoa</taxon>
        <taxon>Arthropoda</taxon>
        <taxon>Hexapoda</taxon>
        <taxon>Insecta</taxon>
        <taxon>Pterygota</taxon>
        <taxon>Neoptera</taxon>
        <taxon>Endopterygota</taxon>
        <taxon>Lepidoptera</taxon>
        <taxon>Glossata</taxon>
        <taxon>Ditrysia</taxon>
        <taxon>Tineoidea</taxon>
        <taxon>Psychidae</taxon>
        <taxon>Oiketicinae</taxon>
        <taxon>Eumeta</taxon>
    </lineage>
</organism>
<dbReference type="Proteomes" id="UP000299102">
    <property type="component" value="Unassembled WGS sequence"/>
</dbReference>